<dbReference type="Gene3D" id="2.30.29.50">
    <property type="entry name" value="Bacterial Pleckstrin homology domain"/>
    <property type="match status" value="1"/>
</dbReference>
<proteinExistence type="predicted"/>
<feature type="domain" description="Bacterial Pleckstrin homology" evidence="1">
    <location>
        <begin position="3"/>
        <end position="122"/>
    </location>
</feature>
<dbReference type="SUPFAM" id="SSF50729">
    <property type="entry name" value="PH domain-like"/>
    <property type="match status" value="1"/>
</dbReference>
<keyword evidence="2" id="KW-0547">Nucleotide-binding</keyword>
<reference evidence="2 3" key="1">
    <citation type="journal article" date="2015" name="Genome Announc.">
        <title>Draft Genome of the Euendolithic (true boring) Cyanobacterium Mastigocoleus testarum strain BC008.</title>
        <authorList>
            <person name="Guida B.S."/>
            <person name="Garcia-Pichel F."/>
        </authorList>
    </citation>
    <scope>NUCLEOTIDE SEQUENCE [LARGE SCALE GENOMIC DNA]</scope>
    <source>
        <strain evidence="2 3">BC008</strain>
    </source>
</reference>
<dbReference type="Proteomes" id="UP000053372">
    <property type="component" value="Unassembled WGS sequence"/>
</dbReference>
<protein>
    <submittedName>
        <fullName evidence="2">Helicase</fullName>
    </submittedName>
</protein>
<dbReference type="InterPro" id="IPR012544">
    <property type="entry name" value="PHb"/>
</dbReference>
<dbReference type="RefSeq" id="WP_027845451.1">
    <property type="nucleotide sequence ID" value="NZ_LMTZ01000040.1"/>
</dbReference>
<dbReference type="PANTHER" id="PTHR35796">
    <property type="entry name" value="HYPOTHETICAL CYTOSOLIC PROTEIN"/>
    <property type="match status" value="1"/>
</dbReference>
<sequence>MGILSGIMGNASEVNPEKLEKELIPLMVEGEQVDKVFKLIRDLVVFTNHRIILINKQGLTGKKTEYLSIPYKSIKYFSKEGAGHLDLDAEIKIWLSGEDTPREFEFKRGHGVDEVYQIISKYTLLS</sequence>
<comment type="caution">
    <text evidence="2">The sequence shown here is derived from an EMBL/GenBank/DDBJ whole genome shotgun (WGS) entry which is preliminary data.</text>
</comment>
<dbReference type="EMBL" id="LMTZ01000040">
    <property type="protein sequence ID" value="KST68967.1"/>
    <property type="molecule type" value="Genomic_DNA"/>
</dbReference>
<dbReference type="Pfam" id="PF08000">
    <property type="entry name" value="bPH_1"/>
    <property type="match status" value="1"/>
</dbReference>
<evidence type="ECO:0000259" key="1">
    <source>
        <dbReference type="Pfam" id="PF08000"/>
    </source>
</evidence>
<evidence type="ECO:0000313" key="3">
    <source>
        <dbReference type="Proteomes" id="UP000053372"/>
    </source>
</evidence>
<dbReference type="AlphaFoldDB" id="A0A0V7ZX64"/>
<dbReference type="PANTHER" id="PTHR35796:SF3">
    <property type="entry name" value="BHLH DOMAIN-CONTAINING PROTEIN"/>
    <property type="match status" value="1"/>
</dbReference>
<keyword evidence="2" id="KW-0378">Hydrolase</keyword>
<evidence type="ECO:0000313" key="2">
    <source>
        <dbReference type="EMBL" id="KST68967.1"/>
    </source>
</evidence>
<dbReference type="InterPro" id="IPR037063">
    <property type="entry name" value="PHb_sf"/>
</dbReference>
<accession>A0A0V7ZX64</accession>
<keyword evidence="2" id="KW-0347">Helicase</keyword>
<gene>
    <name evidence="2" type="ORF">BC008_02505</name>
</gene>
<dbReference type="OrthoDB" id="9803613at2"/>
<keyword evidence="2" id="KW-0067">ATP-binding</keyword>
<organism evidence="2 3">
    <name type="scientific">Mastigocoleus testarum BC008</name>
    <dbReference type="NCBI Taxonomy" id="371196"/>
    <lineage>
        <taxon>Bacteria</taxon>
        <taxon>Bacillati</taxon>
        <taxon>Cyanobacteriota</taxon>
        <taxon>Cyanophyceae</taxon>
        <taxon>Nostocales</taxon>
        <taxon>Hapalosiphonaceae</taxon>
        <taxon>Mastigocoleus</taxon>
    </lineage>
</organism>
<keyword evidence="3" id="KW-1185">Reference proteome</keyword>
<dbReference type="CDD" id="cd13225">
    <property type="entry name" value="PH-like_bacteria"/>
    <property type="match status" value="1"/>
</dbReference>
<dbReference type="GO" id="GO:0004386">
    <property type="term" value="F:helicase activity"/>
    <property type="evidence" value="ECO:0007669"/>
    <property type="project" value="UniProtKB-KW"/>
</dbReference>
<name>A0A0V7ZX64_9CYAN</name>